<evidence type="ECO:0008006" key="4">
    <source>
        <dbReference type="Google" id="ProtNLM"/>
    </source>
</evidence>
<dbReference type="Pfam" id="PF08874">
    <property type="entry name" value="DUF1835"/>
    <property type="match status" value="1"/>
</dbReference>
<dbReference type="EMBL" id="LR215729">
    <property type="protein sequence ID" value="VEV96992.1"/>
    <property type="molecule type" value="Genomic_DNA"/>
</dbReference>
<name>A0A653E5D0_9PSED</name>
<reference evidence="3" key="1">
    <citation type="submission" date="2019-02" db="EMBL/GenBank/DDBJ databases">
        <authorList>
            <consortium name="Genoscope - CEA"/>
            <person name="William W."/>
        </authorList>
    </citation>
    <scope>NUCLEOTIDE SEQUENCE [LARGE SCALE GENOMIC DNA]</scope>
    <source>
        <strain evidence="3">YSy11</strain>
    </source>
</reference>
<feature type="domain" description="DUF3658" evidence="2">
    <location>
        <begin position="145"/>
        <end position="243"/>
    </location>
</feature>
<organism evidence="3">
    <name type="scientific">Pseudomonas marincola</name>
    <dbReference type="NCBI Taxonomy" id="437900"/>
    <lineage>
        <taxon>Bacteria</taxon>
        <taxon>Pseudomonadati</taxon>
        <taxon>Pseudomonadota</taxon>
        <taxon>Gammaproteobacteria</taxon>
        <taxon>Pseudomonadales</taxon>
        <taxon>Pseudomonadaceae</taxon>
        <taxon>Pseudomonas</taxon>
    </lineage>
</organism>
<accession>A0A653E5D0</accession>
<dbReference type="InterPro" id="IPR022123">
    <property type="entry name" value="DUF3658"/>
</dbReference>
<dbReference type="RefSeq" id="WP_150548140.1">
    <property type="nucleotide sequence ID" value="NZ_LR215729.2"/>
</dbReference>
<feature type="domain" description="DUF1835" evidence="1">
    <location>
        <begin position="3"/>
        <end position="121"/>
    </location>
</feature>
<dbReference type="AlphaFoldDB" id="A0A653E5D0"/>
<dbReference type="InterPro" id="IPR014973">
    <property type="entry name" value="DUF1835"/>
</dbReference>
<evidence type="ECO:0000259" key="1">
    <source>
        <dbReference type="Pfam" id="PF08874"/>
    </source>
</evidence>
<sequence>MWHLTCGDLAAESIKPLLDEQAAKTLRVMRDDLAVGPLHDVDAAPCAARAAFWQKVWPQSVQPQPDFCSTLSEDAKWLAALNQQTQAVTVWHGDSCSEQLLLARVAAALEHSQATLFEVACGSSDSRVATRKAVSMRAPQELVALYQPKRIAADRQQQLAAQWRAVLADSSGVRRWQHGQFSGEDYTATDQRLLHFAQAQWLPLTRVMACVMAECDGFFATDFFLWWRVRELAANGQLLLASPPEQNLAEQQVKRA</sequence>
<protein>
    <recommendedName>
        <fullName evidence="4">DUF1835 domain-containing protein</fullName>
    </recommendedName>
</protein>
<gene>
    <name evidence="3" type="ORF">PMYSY11_1946</name>
</gene>
<evidence type="ECO:0000313" key="3">
    <source>
        <dbReference type="EMBL" id="VEV96992.1"/>
    </source>
</evidence>
<dbReference type="Pfam" id="PF12395">
    <property type="entry name" value="DUF3658"/>
    <property type="match status" value="1"/>
</dbReference>
<proteinExistence type="predicted"/>
<evidence type="ECO:0000259" key="2">
    <source>
        <dbReference type="Pfam" id="PF12395"/>
    </source>
</evidence>